<gene>
    <name evidence="1" type="ORF">GMARGA_LOCUS10398</name>
</gene>
<comment type="caution">
    <text evidence="1">The sequence shown here is derived from an EMBL/GenBank/DDBJ whole genome shotgun (WGS) entry which is preliminary data.</text>
</comment>
<accession>A0ABN7UTZ4</accession>
<organism evidence="1 2">
    <name type="scientific">Gigaspora margarita</name>
    <dbReference type="NCBI Taxonomy" id="4874"/>
    <lineage>
        <taxon>Eukaryota</taxon>
        <taxon>Fungi</taxon>
        <taxon>Fungi incertae sedis</taxon>
        <taxon>Mucoromycota</taxon>
        <taxon>Glomeromycotina</taxon>
        <taxon>Glomeromycetes</taxon>
        <taxon>Diversisporales</taxon>
        <taxon>Gigasporaceae</taxon>
        <taxon>Gigaspora</taxon>
    </lineage>
</organism>
<evidence type="ECO:0000313" key="2">
    <source>
        <dbReference type="Proteomes" id="UP000789901"/>
    </source>
</evidence>
<sequence>MWKDAVKDTKNNSVPGQSGITYLMLKRVGKKAKELLSELASECLKQVDQLIQVSTYKIFQ</sequence>
<evidence type="ECO:0000313" key="1">
    <source>
        <dbReference type="EMBL" id="CAG8670612.1"/>
    </source>
</evidence>
<dbReference type="Proteomes" id="UP000789901">
    <property type="component" value="Unassembled WGS sequence"/>
</dbReference>
<reference evidence="1 2" key="1">
    <citation type="submission" date="2021-06" db="EMBL/GenBank/DDBJ databases">
        <authorList>
            <person name="Kallberg Y."/>
            <person name="Tangrot J."/>
            <person name="Rosling A."/>
        </authorList>
    </citation>
    <scope>NUCLEOTIDE SEQUENCE [LARGE SCALE GENOMIC DNA]</scope>
    <source>
        <strain evidence="1 2">120-4 pot B 10/14</strain>
    </source>
</reference>
<dbReference type="EMBL" id="CAJVQB010005819">
    <property type="protein sequence ID" value="CAG8670612.1"/>
    <property type="molecule type" value="Genomic_DNA"/>
</dbReference>
<protein>
    <submittedName>
        <fullName evidence="1">37491_t:CDS:1</fullName>
    </submittedName>
</protein>
<proteinExistence type="predicted"/>
<name>A0ABN7UTZ4_GIGMA</name>
<keyword evidence="2" id="KW-1185">Reference proteome</keyword>